<reference evidence="1" key="1">
    <citation type="journal article" date="2014" name="Front. Microbiol.">
        <title>High frequency of phylogenetically diverse reductive dehalogenase-homologous genes in deep subseafloor sedimentary metagenomes.</title>
        <authorList>
            <person name="Kawai M."/>
            <person name="Futagami T."/>
            <person name="Toyoda A."/>
            <person name="Takaki Y."/>
            <person name="Nishi S."/>
            <person name="Hori S."/>
            <person name="Arai W."/>
            <person name="Tsubouchi T."/>
            <person name="Morono Y."/>
            <person name="Uchiyama I."/>
            <person name="Ito T."/>
            <person name="Fujiyama A."/>
            <person name="Inagaki F."/>
            <person name="Takami H."/>
        </authorList>
    </citation>
    <scope>NUCLEOTIDE SEQUENCE</scope>
    <source>
        <strain evidence="1">Expedition CK06-06</strain>
    </source>
</reference>
<dbReference type="AlphaFoldDB" id="X1CBH1"/>
<protein>
    <submittedName>
        <fullName evidence="1">Uncharacterized protein</fullName>
    </submittedName>
</protein>
<proteinExistence type="predicted"/>
<evidence type="ECO:0000313" key="1">
    <source>
        <dbReference type="EMBL" id="GAG81651.1"/>
    </source>
</evidence>
<gene>
    <name evidence="1" type="ORF">S01H4_23927</name>
</gene>
<feature type="non-terminal residue" evidence="1">
    <location>
        <position position="1"/>
    </location>
</feature>
<organism evidence="1">
    <name type="scientific">marine sediment metagenome</name>
    <dbReference type="NCBI Taxonomy" id="412755"/>
    <lineage>
        <taxon>unclassified sequences</taxon>
        <taxon>metagenomes</taxon>
        <taxon>ecological metagenomes</taxon>
    </lineage>
</organism>
<comment type="caution">
    <text evidence="1">The sequence shown here is derived from an EMBL/GenBank/DDBJ whole genome shotgun (WGS) entry which is preliminary data.</text>
</comment>
<sequence length="46" mass="5431">YYHEGELETGKIADYLRKSHMHTKKIFEDIISDEYKVVMEIDLKGG</sequence>
<accession>X1CBH1</accession>
<name>X1CBH1_9ZZZZ</name>
<dbReference type="EMBL" id="BART01011171">
    <property type="protein sequence ID" value="GAG81651.1"/>
    <property type="molecule type" value="Genomic_DNA"/>
</dbReference>